<keyword evidence="1" id="KW-0862">Zinc</keyword>
<sequence>HNRWFFFQLPSAYQDELIVLHTFQEKLSDDEVSLGILFTSRRLFRNLLFARKGHRHHGIVVSVDGTYRLHHGGWTLVPFGTIGVIYDSRHGYSHRFFPIAYLFVRSETTKSYDELFKVIRNKCVDFLGWSLKVQFGTLDHADCIAAAFKMNWPNIVLLSFNIRNQVNCLQKSQCPGQFRALCTLVIKNWIELGELDIAQWFKEEYLAADWKLWYYSASKAPGITPNQNPIEAHNLDIKRVVGPEINASTEVVLNSSLPRILPYFGSTRDSKGVPIIKPYLAGPVSIKAARKAMLLVGEGNYRKVERNSSVTGVLFNSRKYMIGDESVEATRVDESRAAIFRASLRGRLQRPEIVENMEPHYLSLHIVRVLTDLPFTHSWASPNWPETEVLRVRTKYQCDCKAFFVSGWLCSHILATLNLLDGFNLKVLLSSIPARKPPGRPRKVPKARQHDTPNTGQFAVPKLLEKLARRPGFPTNWKVLVPLDINDDDGITTKNFDGIVRPWFAKDGKYYWKIEFAGADLDVEPYDIQELAHVLNHTARSGYAFV</sequence>
<evidence type="ECO:0000256" key="2">
    <source>
        <dbReference type="SAM" id="MobiDB-lite"/>
    </source>
</evidence>
<keyword evidence="1" id="KW-0479">Metal-binding</keyword>
<name>W2YW93_PHYNI</name>
<dbReference type="Pfam" id="PF04434">
    <property type="entry name" value="SWIM"/>
    <property type="match status" value="1"/>
</dbReference>
<feature type="domain" description="SWIM-type" evidence="3">
    <location>
        <begin position="390"/>
        <end position="421"/>
    </location>
</feature>
<dbReference type="AlphaFoldDB" id="W2YW93"/>
<dbReference type="GO" id="GO:0008270">
    <property type="term" value="F:zinc ion binding"/>
    <property type="evidence" value="ECO:0007669"/>
    <property type="project" value="UniProtKB-KW"/>
</dbReference>
<accession>W2YW93</accession>
<gene>
    <name evidence="4" type="ORF">F442_13249</name>
</gene>
<evidence type="ECO:0000259" key="3">
    <source>
        <dbReference type="PROSITE" id="PS50966"/>
    </source>
</evidence>
<feature type="non-terminal residue" evidence="4">
    <location>
        <position position="1"/>
    </location>
</feature>
<evidence type="ECO:0000256" key="1">
    <source>
        <dbReference type="PROSITE-ProRule" id="PRU00325"/>
    </source>
</evidence>
<protein>
    <recommendedName>
        <fullName evidence="3">SWIM-type domain-containing protein</fullName>
    </recommendedName>
</protein>
<dbReference type="OrthoDB" id="88895at2759"/>
<comment type="caution">
    <text evidence="4">The sequence shown here is derived from an EMBL/GenBank/DDBJ whole genome shotgun (WGS) entry which is preliminary data.</text>
</comment>
<feature type="compositionally biased region" description="Basic residues" evidence="2">
    <location>
        <begin position="437"/>
        <end position="447"/>
    </location>
</feature>
<proteinExistence type="predicted"/>
<reference evidence="4 5" key="1">
    <citation type="submission" date="2013-11" db="EMBL/GenBank/DDBJ databases">
        <title>The Genome Sequence of Phytophthora parasitica P10297.</title>
        <authorList>
            <consortium name="The Broad Institute Genomics Platform"/>
            <person name="Russ C."/>
            <person name="Tyler B."/>
            <person name="Panabieres F."/>
            <person name="Shan W."/>
            <person name="Tripathy S."/>
            <person name="Grunwald N."/>
            <person name="Machado M."/>
            <person name="Johnson C.S."/>
            <person name="Walker B."/>
            <person name="Young S.K."/>
            <person name="Zeng Q."/>
            <person name="Gargeya S."/>
            <person name="Fitzgerald M."/>
            <person name="Haas B."/>
            <person name="Abouelleil A."/>
            <person name="Allen A.W."/>
            <person name="Alvarado L."/>
            <person name="Arachchi H.M."/>
            <person name="Berlin A.M."/>
            <person name="Chapman S.B."/>
            <person name="Gainer-Dewar J."/>
            <person name="Goldberg J."/>
            <person name="Griggs A."/>
            <person name="Gujja S."/>
            <person name="Hansen M."/>
            <person name="Howarth C."/>
            <person name="Imamovic A."/>
            <person name="Ireland A."/>
            <person name="Larimer J."/>
            <person name="McCowan C."/>
            <person name="Murphy C."/>
            <person name="Pearson M."/>
            <person name="Poon T.W."/>
            <person name="Priest M."/>
            <person name="Roberts A."/>
            <person name="Saif S."/>
            <person name="Shea T."/>
            <person name="Sisk P."/>
            <person name="Sykes S."/>
            <person name="Wortman J."/>
            <person name="Nusbaum C."/>
            <person name="Birren B."/>
        </authorList>
    </citation>
    <scope>NUCLEOTIDE SEQUENCE [LARGE SCALE GENOMIC DNA]</scope>
    <source>
        <strain evidence="4 5">P10297</strain>
    </source>
</reference>
<organism evidence="4 5">
    <name type="scientific">Phytophthora nicotianae P10297</name>
    <dbReference type="NCBI Taxonomy" id="1317064"/>
    <lineage>
        <taxon>Eukaryota</taxon>
        <taxon>Sar</taxon>
        <taxon>Stramenopiles</taxon>
        <taxon>Oomycota</taxon>
        <taxon>Peronosporomycetes</taxon>
        <taxon>Peronosporales</taxon>
        <taxon>Peronosporaceae</taxon>
        <taxon>Phytophthora</taxon>
    </lineage>
</organism>
<keyword evidence="1" id="KW-0863">Zinc-finger</keyword>
<dbReference type="EMBL" id="ANIY01002756">
    <property type="protein sequence ID" value="ETP39278.1"/>
    <property type="molecule type" value="Genomic_DNA"/>
</dbReference>
<dbReference type="InterPro" id="IPR007527">
    <property type="entry name" value="Znf_SWIM"/>
</dbReference>
<feature type="region of interest" description="Disordered" evidence="2">
    <location>
        <begin position="436"/>
        <end position="456"/>
    </location>
</feature>
<evidence type="ECO:0000313" key="5">
    <source>
        <dbReference type="Proteomes" id="UP000018948"/>
    </source>
</evidence>
<evidence type="ECO:0000313" key="4">
    <source>
        <dbReference type="EMBL" id="ETP39278.1"/>
    </source>
</evidence>
<dbReference type="Proteomes" id="UP000018948">
    <property type="component" value="Unassembled WGS sequence"/>
</dbReference>
<dbReference type="PROSITE" id="PS50966">
    <property type="entry name" value="ZF_SWIM"/>
    <property type="match status" value="1"/>
</dbReference>